<reference evidence="3 4" key="1">
    <citation type="submission" date="2016-07" db="EMBL/GenBank/DDBJ databases">
        <title>Pervasive Adenine N6-methylation of Active Genes in Fungi.</title>
        <authorList>
            <consortium name="DOE Joint Genome Institute"/>
            <person name="Mondo S.J."/>
            <person name="Dannebaum R.O."/>
            <person name="Kuo R.C."/>
            <person name="Labutti K."/>
            <person name="Haridas S."/>
            <person name="Kuo A."/>
            <person name="Salamov A."/>
            <person name="Ahrendt S.R."/>
            <person name="Lipzen A."/>
            <person name="Sullivan W."/>
            <person name="Andreopoulos W.B."/>
            <person name="Clum A."/>
            <person name="Lindquist E."/>
            <person name="Daum C."/>
            <person name="Ramamoorthy G.K."/>
            <person name="Gryganskyi A."/>
            <person name="Culley D."/>
            <person name="Magnuson J.K."/>
            <person name="James T.Y."/>
            <person name="O'Malley M.A."/>
            <person name="Stajich J.E."/>
            <person name="Spatafora J.W."/>
            <person name="Visel A."/>
            <person name="Grigoriev I.V."/>
        </authorList>
    </citation>
    <scope>NUCLEOTIDE SEQUENCE [LARGE SCALE GENOMIC DNA]</scope>
    <source>
        <strain evidence="3 4">NRRL 3301</strain>
    </source>
</reference>
<dbReference type="GO" id="GO:0004620">
    <property type="term" value="F:phospholipase activity"/>
    <property type="evidence" value="ECO:0007669"/>
    <property type="project" value="TreeGrafter"/>
</dbReference>
<sequence length="800" mass="90127">MGDVEDQSRNGIIRSPANLDRFINDPQAPGLSVRWFHATDQPLAVSNTVSRTNSSKTSKSKAPAVWTPFSNQDSLALEKAFLSNETKVNVAEDMLFEVQLDKRIIYPVYWNGPSYMVRRATWFVQVDGSTWLPCEENLAEQIEIGYHKHKPYKVMLASADALKQPTNKRYSYPQAKIDDLTSSPITMEEKKLELSLSSQSMDRQWNLLGRFLGQYVVYTGEYTAWLLSKQNLGGMRLIRGYENMEKQKAKSAKPSSAQARSTPTTSTSTSEDEQECEDKLEEDNQLEQDEEIRKIDHLVFTIHGIGQKMTNKTGHSFVDDMNIFRKTVKQVYNEIYAKDTPNGILLLPIIWRHDIKFGVASDGDKTLEADLGMLGTDDGCPTLENLTLEGIPNIRTLVSDVLMDIPLYMTPKYHDQMVRVITDEMNRVFKLYTERNPNFGGKVSVIGYSLGSMLAYDILSSQPFLPRTIHLSEKKRKVPPLDFKVQNFFAVGSPLGVIHLLKGLKISSRKLLKDPSVLKYLDETSSHPHAHVSTSYPAVENMYNIFHKADPVAYRLEPLVNPAFAKLKPAEVPYVKGGLKGVFEAGYSFANRAGAMYESLKVGLTTSLVMRGLGLSKYQLYESTTPSNNGSDNESEVGDDTQDYQMSNNDDEYTKAIRKHQIPNATTGNKGLAPLYPFPSLDEDSFNYTPSANRIRSNSDPAQVFSSSSRISSALQRPPPGTKPPKPHTRHSPTTPLRQEMHDDLVDRSLKMLNMHGRVDFALQEGLLENPYLNVVNAHMSYWQDIDVAAFIIREIYDQT</sequence>
<comment type="caution">
    <text evidence="3">The sequence shown here is derived from an EMBL/GenBank/DDBJ whole genome shotgun (WGS) entry which is preliminary data.</text>
</comment>
<dbReference type="Pfam" id="PF02862">
    <property type="entry name" value="DDHD"/>
    <property type="match status" value="1"/>
</dbReference>
<dbReference type="PANTHER" id="PTHR23509:SF10">
    <property type="entry name" value="LD21067P"/>
    <property type="match status" value="1"/>
</dbReference>
<dbReference type="STRING" id="101127.A0A1X2G7B2"/>
<feature type="compositionally biased region" description="Low complexity" evidence="1">
    <location>
        <begin position="252"/>
        <end position="269"/>
    </location>
</feature>
<dbReference type="InterPro" id="IPR029058">
    <property type="entry name" value="AB_hydrolase_fold"/>
</dbReference>
<gene>
    <name evidence="3" type="ORF">DM01DRAFT_328701</name>
</gene>
<feature type="region of interest" description="Disordered" evidence="1">
    <location>
        <begin position="624"/>
        <end position="647"/>
    </location>
</feature>
<dbReference type="GO" id="GO:0005737">
    <property type="term" value="C:cytoplasm"/>
    <property type="evidence" value="ECO:0007669"/>
    <property type="project" value="TreeGrafter"/>
</dbReference>
<dbReference type="PROSITE" id="PS51043">
    <property type="entry name" value="DDHD"/>
    <property type="match status" value="1"/>
</dbReference>
<feature type="compositionally biased region" description="Acidic residues" evidence="1">
    <location>
        <begin position="633"/>
        <end position="642"/>
    </location>
</feature>
<feature type="compositionally biased region" description="Acidic residues" evidence="1">
    <location>
        <begin position="270"/>
        <end position="287"/>
    </location>
</feature>
<proteinExistence type="predicted"/>
<name>A0A1X2G7B2_9FUNG</name>
<feature type="region of interest" description="Disordered" evidence="1">
    <location>
        <begin position="689"/>
        <end position="740"/>
    </location>
</feature>
<accession>A0A1X2G7B2</accession>
<dbReference type="AlphaFoldDB" id="A0A1X2G7B2"/>
<dbReference type="EMBL" id="MCGT01000035">
    <property type="protein sequence ID" value="ORX46975.1"/>
    <property type="molecule type" value="Genomic_DNA"/>
</dbReference>
<dbReference type="OrthoDB" id="431378at2759"/>
<dbReference type="GO" id="GO:0046872">
    <property type="term" value="F:metal ion binding"/>
    <property type="evidence" value="ECO:0007669"/>
    <property type="project" value="InterPro"/>
</dbReference>
<evidence type="ECO:0000313" key="4">
    <source>
        <dbReference type="Proteomes" id="UP000242146"/>
    </source>
</evidence>
<dbReference type="InterPro" id="IPR057826">
    <property type="entry name" value="WWE_C20G8.02"/>
</dbReference>
<dbReference type="Pfam" id="PF23463">
    <property type="entry name" value="WWE_2"/>
    <property type="match status" value="1"/>
</dbReference>
<feature type="compositionally biased region" description="Polar residues" evidence="1">
    <location>
        <begin position="689"/>
        <end position="705"/>
    </location>
</feature>
<feature type="region of interest" description="Disordered" evidence="1">
    <location>
        <begin position="246"/>
        <end position="287"/>
    </location>
</feature>
<dbReference type="SMART" id="SM01127">
    <property type="entry name" value="DDHD"/>
    <property type="match status" value="1"/>
</dbReference>
<evidence type="ECO:0000256" key="1">
    <source>
        <dbReference type="SAM" id="MobiDB-lite"/>
    </source>
</evidence>
<dbReference type="SUPFAM" id="SSF53474">
    <property type="entry name" value="alpha/beta-Hydrolases"/>
    <property type="match status" value="1"/>
</dbReference>
<keyword evidence="4" id="KW-1185">Reference proteome</keyword>
<organism evidence="3 4">
    <name type="scientific">Hesseltinella vesiculosa</name>
    <dbReference type="NCBI Taxonomy" id="101127"/>
    <lineage>
        <taxon>Eukaryota</taxon>
        <taxon>Fungi</taxon>
        <taxon>Fungi incertae sedis</taxon>
        <taxon>Mucoromycota</taxon>
        <taxon>Mucoromycotina</taxon>
        <taxon>Mucoromycetes</taxon>
        <taxon>Mucorales</taxon>
        <taxon>Cunninghamellaceae</taxon>
        <taxon>Hesseltinella</taxon>
    </lineage>
</organism>
<dbReference type="Proteomes" id="UP000242146">
    <property type="component" value="Unassembled WGS sequence"/>
</dbReference>
<evidence type="ECO:0000313" key="3">
    <source>
        <dbReference type="EMBL" id="ORX46975.1"/>
    </source>
</evidence>
<feature type="domain" description="DDHD" evidence="2">
    <location>
        <begin position="481"/>
        <end position="798"/>
    </location>
</feature>
<dbReference type="InterPro" id="IPR058055">
    <property type="entry name" value="PA-PLA1"/>
</dbReference>
<protein>
    <submittedName>
        <fullName evidence="3">DDHD-domain-containing protein</fullName>
    </submittedName>
</protein>
<dbReference type="InterPro" id="IPR004177">
    <property type="entry name" value="DDHD_dom"/>
</dbReference>
<dbReference type="PANTHER" id="PTHR23509">
    <property type="entry name" value="PA-PL1 PHOSPHOLIPASE FAMILY"/>
    <property type="match status" value="1"/>
</dbReference>
<evidence type="ECO:0000259" key="2">
    <source>
        <dbReference type="PROSITE" id="PS51043"/>
    </source>
</evidence>